<keyword evidence="3" id="KW-1185">Reference proteome</keyword>
<gene>
    <name evidence="2" type="ORF">RJ639_043423</name>
</gene>
<reference evidence="2" key="1">
    <citation type="submission" date="2022-12" db="EMBL/GenBank/DDBJ databases">
        <title>Draft genome assemblies for two species of Escallonia (Escalloniales).</title>
        <authorList>
            <person name="Chanderbali A."/>
            <person name="Dervinis C."/>
            <person name="Anghel I."/>
            <person name="Soltis D."/>
            <person name="Soltis P."/>
            <person name="Zapata F."/>
        </authorList>
    </citation>
    <scope>NUCLEOTIDE SEQUENCE</scope>
    <source>
        <strain evidence="2">UCBG64.0493</strain>
        <tissue evidence="2">Leaf</tissue>
    </source>
</reference>
<dbReference type="EMBL" id="JAVXUP010000620">
    <property type="protein sequence ID" value="KAK3024062.1"/>
    <property type="molecule type" value="Genomic_DNA"/>
</dbReference>
<evidence type="ECO:0000256" key="1">
    <source>
        <dbReference type="ARBA" id="ARBA00006974"/>
    </source>
</evidence>
<dbReference type="AlphaFoldDB" id="A0AA89B3Z6"/>
<accession>A0AA89B3Z6</accession>
<protein>
    <submittedName>
        <fullName evidence="2">Uncharacterized protein</fullName>
    </submittedName>
</protein>
<sequence length="87" mass="10143">MFRELIYFVEEEYGLPMSGPITVPCDAAFIEHRCSTGREKVDSFEKDHTCLTGRAKADSFGRNELDWTGKDCDLWEGEHMLDWTRKH</sequence>
<dbReference type="Pfam" id="PF02519">
    <property type="entry name" value="Auxin_inducible"/>
    <property type="match status" value="1"/>
</dbReference>
<evidence type="ECO:0000313" key="3">
    <source>
        <dbReference type="Proteomes" id="UP001188597"/>
    </source>
</evidence>
<evidence type="ECO:0000313" key="2">
    <source>
        <dbReference type="EMBL" id="KAK3024062.1"/>
    </source>
</evidence>
<dbReference type="GO" id="GO:0009733">
    <property type="term" value="P:response to auxin"/>
    <property type="evidence" value="ECO:0007669"/>
    <property type="project" value="InterPro"/>
</dbReference>
<organism evidence="2 3">
    <name type="scientific">Escallonia herrerae</name>
    <dbReference type="NCBI Taxonomy" id="1293975"/>
    <lineage>
        <taxon>Eukaryota</taxon>
        <taxon>Viridiplantae</taxon>
        <taxon>Streptophyta</taxon>
        <taxon>Embryophyta</taxon>
        <taxon>Tracheophyta</taxon>
        <taxon>Spermatophyta</taxon>
        <taxon>Magnoliopsida</taxon>
        <taxon>eudicotyledons</taxon>
        <taxon>Gunneridae</taxon>
        <taxon>Pentapetalae</taxon>
        <taxon>asterids</taxon>
        <taxon>campanulids</taxon>
        <taxon>Escalloniales</taxon>
        <taxon>Escalloniaceae</taxon>
        <taxon>Escallonia</taxon>
    </lineage>
</organism>
<dbReference type="InterPro" id="IPR003676">
    <property type="entry name" value="SAUR_fam"/>
</dbReference>
<proteinExistence type="inferred from homology"/>
<name>A0AA89B3Z6_9ASTE</name>
<dbReference type="Proteomes" id="UP001188597">
    <property type="component" value="Unassembled WGS sequence"/>
</dbReference>
<comment type="similarity">
    <text evidence="1">Belongs to the ARG7 family.</text>
</comment>
<comment type="caution">
    <text evidence="2">The sequence shown here is derived from an EMBL/GenBank/DDBJ whole genome shotgun (WGS) entry which is preliminary data.</text>
</comment>